<proteinExistence type="predicted"/>
<protein>
    <submittedName>
        <fullName evidence="1">Ras-related protein Rab-2</fullName>
    </submittedName>
</protein>
<accession>A0A9W7T1C0</accession>
<dbReference type="EMBL" id="RIBY02000113">
    <property type="protein sequence ID" value="KAH9845246.1"/>
    <property type="molecule type" value="Genomic_DNA"/>
</dbReference>
<organism evidence="1 2">
    <name type="scientific">Teratosphaeria destructans</name>
    <dbReference type="NCBI Taxonomy" id="418781"/>
    <lineage>
        <taxon>Eukaryota</taxon>
        <taxon>Fungi</taxon>
        <taxon>Dikarya</taxon>
        <taxon>Ascomycota</taxon>
        <taxon>Pezizomycotina</taxon>
        <taxon>Dothideomycetes</taxon>
        <taxon>Dothideomycetidae</taxon>
        <taxon>Mycosphaerellales</taxon>
        <taxon>Teratosphaeriaceae</taxon>
        <taxon>Teratosphaeria</taxon>
    </lineage>
</organism>
<reference evidence="1 2" key="1">
    <citation type="journal article" date="2018" name="IMA Fungus">
        <title>IMA Genome-F 10: Nine draft genome sequences of Claviceps purpurea s.lat., including C. arundinis, C. humidiphila, and C. cf. spartinae, pseudomolecules for the pitch canker pathogen Fusarium circinatum, draft genome of Davidsoniella eucalypti, Grosmannia galeiformis, Quambalaria eucalypti, and Teratosphaeria destructans.</title>
        <authorList>
            <person name="Wingfield B.D."/>
            <person name="Liu M."/>
            <person name="Nguyen H.D."/>
            <person name="Lane F.A."/>
            <person name="Morgan S.W."/>
            <person name="De Vos L."/>
            <person name="Wilken P.M."/>
            <person name="Duong T.A."/>
            <person name="Aylward J."/>
            <person name="Coetzee M.P."/>
            <person name="Dadej K."/>
            <person name="De Beer Z.W."/>
            <person name="Findlay W."/>
            <person name="Havenga M."/>
            <person name="Kolarik M."/>
            <person name="Menzies J.G."/>
            <person name="Naidoo K."/>
            <person name="Pochopski O."/>
            <person name="Shoukouhi P."/>
            <person name="Santana Q.C."/>
            <person name="Seifert K.A."/>
            <person name="Soal N."/>
            <person name="Steenkamp E.T."/>
            <person name="Tatham C.T."/>
            <person name="van der Nest M.A."/>
            <person name="Wingfield M.J."/>
        </authorList>
    </citation>
    <scope>NUCLEOTIDE SEQUENCE [LARGE SCALE GENOMIC DNA]</scope>
    <source>
        <strain evidence="1">CMW44962</strain>
    </source>
</reference>
<dbReference type="Proteomes" id="UP001138500">
    <property type="component" value="Unassembled WGS sequence"/>
</dbReference>
<reference evidence="1 2" key="2">
    <citation type="journal article" date="2021" name="Curr. Genet.">
        <title>Genetic response to nitrogen starvation in the aggressive Eucalyptus foliar pathogen Teratosphaeria destructans.</title>
        <authorList>
            <person name="Havenga M."/>
            <person name="Wingfield B.D."/>
            <person name="Wingfield M.J."/>
            <person name="Dreyer L.L."/>
            <person name="Roets F."/>
            <person name="Aylward J."/>
        </authorList>
    </citation>
    <scope>NUCLEOTIDE SEQUENCE [LARGE SCALE GENOMIC DNA]</scope>
    <source>
        <strain evidence="1">CMW44962</strain>
    </source>
</reference>
<evidence type="ECO:0000313" key="2">
    <source>
        <dbReference type="Proteomes" id="UP001138500"/>
    </source>
</evidence>
<gene>
    <name evidence="1" type="ORF">Tdes44962_MAKER01256</name>
</gene>
<dbReference type="AlphaFoldDB" id="A0A9W7T1C0"/>
<sequence length="83" mass="9084">MAALFYDHAECRNSTSAARFLGRAKSEDDQDLLAQLSSWADSLIRRACGSSNHVDVAASTPSELLENLQFYSTDMEDEDGLPA</sequence>
<keyword evidence="2" id="KW-1185">Reference proteome</keyword>
<name>A0A9W7T1C0_9PEZI</name>
<evidence type="ECO:0000313" key="1">
    <source>
        <dbReference type="EMBL" id="KAH9845246.1"/>
    </source>
</evidence>
<comment type="caution">
    <text evidence="1">The sequence shown here is derived from an EMBL/GenBank/DDBJ whole genome shotgun (WGS) entry which is preliminary data.</text>
</comment>